<evidence type="ECO:0000256" key="3">
    <source>
        <dbReference type="ARBA" id="ARBA00023004"/>
    </source>
</evidence>
<dbReference type="Pfam" id="PF13247">
    <property type="entry name" value="Fer4_11"/>
    <property type="match status" value="1"/>
</dbReference>
<dbReference type="GeneID" id="8778150"/>
<dbReference type="RefSeq" id="WP_012965164.1">
    <property type="nucleotide sequence ID" value="NC_013849.1"/>
</dbReference>
<dbReference type="GO" id="GO:0016491">
    <property type="term" value="F:oxidoreductase activity"/>
    <property type="evidence" value="ECO:0007669"/>
    <property type="project" value="UniProtKB-ARBA"/>
</dbReference>
<dbReference type="Pfam" id="PF00037">
    <property type="entry name" value="Fer4"/>
    <property type="match status" value="1"/>
</dbReference>
<dbReference type="Gene3D" id="3.30.70.20">
    <property type="match status" value="2"/>
</dbReference>
<feature type="domain" description="4Fe-4S ferredoxin-type" evidence="5">
    <location>
        <begin position="41"/>
        <end position="71"/>
    </location>
</feature>
<keyword evidence="2" id="KW-0479">Metal-binding</keyword>
<dbReference type="InterPro" id="IPR050954">
    <property type="entry name" value="ET_IronSulfur_Cluster-Binding"/>
</dbReference>
<feature type="domain" description="4Fe-4S ferredoxin-type" evidence="5">
    <location>
        <begin position="111"/>
        <end position="142"/>
    </location>
</feature>
<evidence type="ECO:0000256" key="4">
    <source>
        <dbReference type="ARBA" id="ARBA00023014"/>
    </source>
</evidence>
<accession>D3S3I5</accession>
<proteinExistence type="predicted"/>
<dbReference type="InterPro" id="IPR017900">
    <property type="entry name" value="4Fe4S_Fe_S_CS"/>
</dbReference>
<dbReference type="AlphaFoldDB" id="D3S3I5"/>
<reference evidence="7" key="1">
    <citation type="submission" date="2010-02" db="EMBL/GenBank/DDBJ databases">
        <title>Complete sequence of Ferroglobus placidus DSM 10642.</title>
        <authorList>
            <consortium name="US DOE Joint Genome Institute"/>
            <person name="Lucas S."/>
            <person name="Copeland A."/>
            <person name="Lapidus A."/>
            <person name="Cheng J.-F."/>
            <person name="Bruce D."/>
            <person name="Goodwin L."/>
            <person name="Pitluck S."/>
            <person name="Saunders E."/>
            <person name="Brettin T."/>
            <person name="Detter J.C."/>
            <person name="Han C."/>
            <person name="Tapia R."/>
            <person name="Larimer F."/>
            <person name="Land M."/>
            <person name="Hauser L."/>
            <person name="Kyrpides N."/>
            <person name="Ivanova N."/>
            <person name="Holmes D."/>
            <person name="Lovley D."/>
            <person name="Kyrpides N."/>
            <person name="Anderson I.J."/>
            <person name="Woyke T."/>
        </authorList>
    </citation>
    <scope>NUCLEOTIDE SEQUENCE [LARGE SCALE GENOMIC DNA]</scope>
    <source>
        <strain evidence="7">DSM 10642 / AEDII12DO</strain>
    </source>
</reference>
<dbReference type="Proteomes" id="UP000002613">
    <property type="component" value="Chromosome"/>
</dbReference>
<dbReference type="EMBL" id="CP001899">
    <property type="protein sequence ID" value="ADC64818.1"/>
    <property type="molecule type" value="Genomic_DNA"/>
</dbReference>
<dbReference type="GO" id="GO:0046872">
    <property type="term" value="F:metal ion binding"/>
    <property type="evidence" value="ECO:0007669"/>
    <property type="project" value="UniProtKB-KW"/>
</dbReference>
<name>D3S3I5_FERPA</name>
<protein>
    <submittedName>
        <fullName evidence="6">4Fe-4S ferredoxin iron-sulfur binding domain protein</fullName>
    </submittedName>
</protein>
<reference evidence="6 7" key="2">
    <citation type="journal article" date="2011" name="Stand. Genomic Sci.">
        <title>Complete genome sequence of Ferroglobus placidus AEDII12DO.</title>
        <authorList>
            <person name="Anderson I."/>
            <person name="Risso C."/>
            <person name="Holmes D."/>
            <person name="Lucas S."/>
            <person name="Copeland A."/>
            <person name="Lapidus A."/>
            <person name="Cheng J.F."/>
            <person name="Bruce D."/>
            <person name="Goodwin L."/>
            <person name="Pitluck S."/>
            <person name="Saunders E."/>
            <person name="Brettin T."/>
            <person name="Detter J.C."/>
            <person name="Han C."/>
            <person name="Tapia R."/>
            <person name="Larimer F."/>
            <person name="Land M."/>
            <person name="Hauser L."/>
            <person name="Woyke T."/>
            <person name="Lovley D."/>
            <person name="Kyrpides N."/>
            <person name="Ivanova N."/>
        </authorList>
    </citation>
    <scope>NUCLEOTIDE SEQUENCE [LARGE SCALE GENOMIC DNA]</scope>
    <source>
        <strain evidence="7">DSM 10642 / AEDII12DO</strain>
    </source>
</reference>
<keyword evidence="1" id="KW-0004">4Fe-4S</keyword>
<feature type="domain" description="4Fe-4S ferredoxin-type" evidence="5">
    <location>
        <begin position="143"/>
        <end position="172"/>
    </location>
</feature>
<dbReference type="KEGG" id="fpl:Ferp_0647"/>
<evidence type="ECO:0000313" key="7">
    <source>
        <dbReference type="Proteomes" id="UP000002613"/>
    </source>
</evidence>
<dbReference type="SUPFAM" id="SSF54862">
    <property type="entry name" value="4Fe-4S ferredoxins"/>
    <property type="match status" value="1"/>
</dbReference>
<evidence type="ECO:0000256" key="1">
    <source>
        <dbReference type="ARBA" id="ARBA00022485"/>
    </source>
</evidence>
<dbReference type="CDD" id="cd10551">
    <property type="entry name" value="PsrB"/>
    <property type="match status" value="1"/>
</dbReference>
<dbReference type="PROSITE" id="PS51379">
    <property type="entry name" value="4FE4S_FER_2"/>
    <property type="match status" value="3"/>
</dbReference>
<evidence type="ECO:0000256" key="2">
    <source>
        <dbReference type="ARBA" id="ARBA00022723"/>
    </source>
</evidence>
<dbReference type="InterPro" id="IPR017896">
    <property type="entry name" value="4Fe4S_Fe-S-bd"/>
</dbReference>
<dbReference type="HOGENOM" id="CLU_043374_1_3_2"/>
<dbReference type="GO" id="GO:0051539">
    <property type="term" value="F:4 iron, 4 sulfur cluster binding"/>
    <property type="evidence" value="ECO:0007669"/>
    <property type="project" value="UniProtKB-KW"/>
</dbReference>
<keyword evidence="4" id="KW-0411">Iron-sulfur</keyword>
<keyword evidence="7" id="KW-1185">Reference proteome</keyword>
<dbReference type="PANTHER" id="PTHR43177">
    <property type="entry name" value="PROTEIN NRFC"/>
    <property type="match status" value="1"/>
</dbReference>
<dbReference type="PaxDb" id="589924-Ferp_0647"/>
<evidence type="ECO:0000313" key="6">
    <source>
        <dbReference type="EMBL" id="ADC64818.1"/>
    </source>
</evidence>
<evidence type="ECO:0000259" key="5">
    <source>
        <dbReference type="PROSITE" id="PS51379"/>
    </source>
</evidence>
<dbReference type="OrthoDB" id="2837at2157"/>
<sequence length="252" mass="28537">MKRRKFLLASSAVLANLVGVSLAKLSNEKEENVQKSSHPGYIFVVDTRKCIGCGRCVRACKIENDVPLKPYYFRTWVERYVWLKGEEEPKVDSPNGGFDGFPEIYDEKEVVKSYFVPKLCNQCKDPPCVQVCPVGATYKTPDGVILVDEKYCLGCRYCIQACPYGARYLYPANGPRESRRGTADKCTWCYHRITKGLLPACVLACPTQARKFGRADDERILKQIEENPVTVLKPEQGTKPRVFYIGIDSEVR</sequence>
<gene>
    <name evidence="6" type="ordered locus">Ferp_0647</name>
</gene>
<dbReference type="eggNOG" id="arCOG01500">
    <property type="taxonomic scope" value="Archaea"/>
</dbReference>
<dbReference type="STRING" id="589924.Ferp_0647"/>
<dbReference type="PROSITE" id="PS00198">
    <property type="entry name" value="4FE4S_FER_1"/>
    <property type="match status" value="1"/>
</dbReference>
<dbReference type="PANTHER" id="PTHR43177:SF3">
    <property type="entry name" value="PROTEIN NRFC HOMOLOG"/>
    <property type="match status" value="1"/>
</dbReference>
<organism evidence="6 7">
    <name type="scientific">Ferroglobus placidus (strain DSM 10642 / AEDII12DO)</name>
    <dbReference type="NCBI Taxonomy" id="589924"/>
    <lineage>
        <taxon>Archaea</taxon>
        <taxon>Methanobacteriati</taxon>
        <taxon>Methanobacteriota</taxon>
        <taxon>Archaeoglobi</taxon>
        <taxon>Archaeoglobales</taxon>
        <taxon>Archaeoglobaceae</taxon>
        <taxon>Ferroglobus</taxon>
    </lineage>
</organism>
<keyword evidence="3" id="KW-0408">Iron</keyword>